<reference evidence="1 2" key="1">
    <citation type="submission" date="2016-04" db="EMBL/GenBank/DDBJ databases">
        <title>Genome sequence of Methanobrevibacter filiformis DSM 11501.</title>
        <authorList>
            <person name="Poehlein A."/>
            <person name="Seedorf H."/>
            <person name="Daniel R."/>
        </authorList>
    </citation>
    <scope>NUCLEOTIDE SEQUENCE [LARGE SCALE GENOMIC DNA]</scope>
    <source>
        <strain evidence="1 2">DSM 11501</strain>
    </source>
</reference>
<accession>A0A166D279</accession>
<dbReference type="RefSeq" id="WP_066971626.1">
    <property type="nucleotide sequence ID" value="NZ_LWMT01000108.1"/>
</dbReference>
<dbReference type="AlphaFoldDB" id="A0A166D279"/>
<evidence type="ECO:0000313" key="2">
    <source>
        <dbReference type="Proteomes" id="UP000077066"/>
    </source>
</evidence>
<sequence length="153" mass="17375">MNKINMSIVIILAVMFISVASVFAIFNLTSFTNTIELNVSAKSEVYKLDDLNNTSEDSLKQHLEGEYKSGYEYLVVDKVTKNDKTDNVLYLFKPEDYEKLKEYNKDQNNESSILTGKVEVESDGYTTLNDNNQSVNQAIYNVQEVFDVNGNSL</sequence>
<organism evidence="1 2">
    <name type="scientific">Methanobrevibacter filiformis</name>
    <dbReference type="NCBI Taxonomy" id="55758"/>
    <lineage>
        <taxon>Archaea</taxon>
        <taxon>Methanobacteriati</taxon>
        <taxon>Methanobacteriota</taxon>
        <taxon>Methanomada group</taxon>
        <taxon>Methanobacteria</taxon>
        <taxon>Methanobacteriales</taxon>
        <taxon>Methanobacteriaceae</taxon>
        <taxon>Methanobrevibacter</taxon>
    </lineage>
</organism>
<proteinExistence type="predicted"/>
<comment type="caution">
    <text evidence="1">The sequence shown here is derived from an EMBL/GenBank/DDBJ whole genome shotgun (WGS) entry which is preliminary data.</text>
</comment>
<protein>
    <submittedName>
        <fullName evidence="1">Uncharacterized protein</fullName>
    </submittedName>
</protein>
<dbReference type="Proteomes" id="UP000077066">
    <property type="component" value="Unassembled WGS sequence"/>
</dbReference>
<dbReference type="EMBL" id="LWMT01000108">
    <property type="protein sequence ID" value="KZX15126.1"/>
    <property type="molecule type" value="Genomic_DNA"/>
</dbReference>
<dbReference type="PATRIC" id="fig|55758.3.peg.811"/>
<keyword evidence="2" id="KW-1185">Reference proteome</keyword>
<name>A0A166D279_9EURY</name>
<gene>
    <name evidence="1" type="ORF">MBFIL_07270</name>
</gene>
<evidence type="ECO:0000313" key="1">
    <source>
        <dbReference type="EMBL" id="KZX15126.1"/>
    </source>
</evidence>